<name>X1UQV6_9ZZZZ</name>
<accession>X1UQV6</accession>
<gene>
    <name evidence="1" type="ORF">S12H4_31040</name>
</gene>
<dbReference type="EMBL" id="BARW01018079">
    <property type="protein sequence ID" value="GAI94744.1"/>
    <property type="molecule type" value="Genomic_DNA"/>
</dbReference>
<comment type="caution">
    <text evidence="1">The sequence shown here is derived from an EMBL/GenBank/DDBJ whole genome shotgun (WGS) entry which is preliminary data.</text>
</comment>
<organism evidence="1">
    <name type="scientific">marine sediment metagenome</name>
    <dbReference type="NCBI Taxonomy" id="412755"/>
    <lineage>
        <taxon>unclassified sequences</taxon>
        <taxon>metagenomes</taxon>
        <taxon>ecological metagenomes</taxon>
    </lineage>
</organism>
<dbReference type="AlphaFoldDB" id="X1UQV6"/>
<sequence length="61" mass="7204">MKTVKKNVLEVIKNLPDDSSYEDIMEKIYFMQKVEAGLKDVDEGRVIPHEEVKKRLAKWLK</sequence>
<evidence type="ECO:0000313" key="1">
    <source>
        <dbReference type="EMBL" id="GAI94744.1"/>
    </source>
</evidence>
<proteinExistence type="predicted"/>
<protein>
    <submittedName>
        <fullName evidence="1">Uncharacterized protein</fullName>
    </submittedName>
</protein>
<reference evidence="1" key="1">
    <citation type="journal article" date="2014" name="Front. Microbiol.">
        <title>High frequency of phylogenetically diverse reductive dehalogenase-homologous genes in deep subseafloor sedimentary metagenomes.</title>
        <authorList>
            <person name="Kawai M."/>
            <person name="Futagami T."/>
            <person name="Toyoda A."/>
            <person name="Takaki Y."/>
            <person name="Nishi S."/>
            <person name="Hori S."/>
            <person name="Arai W."/>
            <person name="Tsubouchi T."/>
            <person name="Morono Y."/>
            <person name="Uchiyama I."/>
            <person name="Ito T."/>
            <person name="Fujiyama A."/>
            <person name="Inagaki F."/>
            <person name="Takami H."/>
        </authorList>
    </citation>
    <scope>NUCLEOTIDE SEQUENCE</scope>
    <source>
        <strain evidence="1">Expedition CK06-06</strain>
    </source>
</reference>